<keyword evidence="2" id="KW-1133">Transmembrane helix</keyword>
<dbReference type="AlphaFoldDB" id="A0A847ETJ2"/>
<proteinExistence type="predicted"/>
<evidence type="ECO:0000313" key="3">
    <source>
        <dbReference type="EMBL" id="NLE31137.1"/>
    </source>
</evidence>
<sequence>MDLKTPTPLGEKKEGEKSITEKILEIDAQKRNESKPNLSKFTLRKRGEKSTPTPIHHKKEKKKEEKISPYSNLILKEKISIYIRNNKEKLINISLVAVPFLILLILIIVIFNYTRSEPYRLASEFLNNIEERDYKRAYELTTETFKTVNTFEDFKEDSEKLNTVDISNPKVIKKRLEKPDGMGEYAYIKYRISGYYVNITVFNDDTKWGIHSIEISNEK</sequence>
<feature type="region of interest" description="Disordered" evidence="1">
    <location>
        <begin position="31"/>
        <end position="64"/>
    </location>
</feature>
<feature type="transmembrane region" description="Helical" evidence="2">
    <location>
        <begin position="90"/>
        <end position="113"/>
    </location>
</feature>
<evidence type="ECO:0000256" key="1">
    <source>
        <dbReference type="SAM" id="MobiDB-lite"/>
    </source>
</evidence>
<keyword evidence="2" id="KW-0812">Transmembrane</keyword>
<evidence type="ECO:0008006" key="5">
    <source>
        <dbReference type="Google" id="ProtNLM"/>
    </source>
</evidence>
<reference evidence="3 4" key="1">
    <citation type="journal article" date="2020" name="Biotechnol. Biofuels">
        <title>New insights from the biogas microbiome by comprehensive genome-resolved metagenomics of nearly 1600 species originating from multiple anaerobic digesters.</title>
        <authorList>
            <person name="Campanaro S."/>
            <person name="Treu L."/>
            <person name="Rodriguez-R L.M."/>
            <person name="Kovalovszki A."/>
            <person name="Ziels R.M."/>
            <person name="Maus I."/>
            <person name="Zhu X."/>
            <person name="Kougias P.G."/>
            <person name="Basile A."/>
            <person name="Luo G."/>
            <person name="Schluter A."/>
            <person name="Konstantinidis K.T."/>
            <person name="Angelidaki I."/>
        </authorList>
    </citation>
    <scope>NUCLEOTIDE SEQUENCE [LARGE SCALE GENOMIC DNA]</scope>
    <source>
        <strain evidence="3">AS06rmzACSIP_421</strain>
    </source>
</reference>
<name>A0A847ETJ2_9BACT</name>
<dbReference type="Proteomes" id="UP000554004">
    <property type="component" value="Unassembled WGS sequence"/>
</dbReference>
<evidence type="ECO:0000256" key="2">
    <source>
        <dbReference type="SAM" id="Phobius"/>
    </source>
</evidence>
<dbReference type="EMBL" id="JAAZAL010000097">
    <property type="protein sequence ID" value="NLE31137.1"/>
    <property type="molecule type" value="Genomic_DNA"/>
</dbReference>
<organism evidence="3 4">
    <name type="scientific">Candidatus Dojkabacteria bacterium</name>
    <dbReference type="NCBI Taxonomy" id="2099670"/>
    <lineage>
        <taxon>Bacteria</taxon>
        <taxon>Candidatus Dojkabacteria</taxon>
    </lineage>
</organism>
<comment type="caution">
    <text evidence="3">The sequence shown here is derived from an EMBL/GenBank/DDBJ whole genome shotgun (WGS) entry which is preliminary data.</text>
</comment>
<protein>
    <recommendedName>
        <fullName evidence="5">DUF4878 domain-containing protein</fullName>
    </recommendedName>
</protein>
<accession>A0A847ETJ2</accession>
<evidence type="ECO:0000313" key="4">
    <source>
        <dbReference type="Proteomes" id="UP000554004"/>
    </source>
</evidence>
<keyword evidence="2" id="KW-0472">Membrane</keyword>
<gene>
    <name evidence="3" type="ORF">GX618_02595</name>
</gene>